<dbReference type="InterPro" id="IPR018523">
    <property type="entry name" value="Isocitrate_lyase_ph_CS"/>
</dbReference>
<keyword evidence="7" id="KW-0456">Lyase</keyword>
<evidence type="ECO:0000256" key="1">
    <source>
        <dbReference type="ARBA" id="ARBA00001050"/>
    </source>
</evidence>
<name>A0AAU7JI64_9HYPH</name>
<comment type="function">
    <text evidence="5">Involved in the catabolism of short chain fatty acids (SCFA) via the 2-methylcitrate cycle I (propionate degradation route). Catalyzes the thermodynamically favored C-C bond cleavage of (2R,3S)-2-methylisocitrate to yield pyruvate and succinate via an alpha-carboxy-carbanion intermediate.</text>
</comment>
<dbReference type="PROSITE" id="PS00161">
    <property type="entry name" value="ISOCITRATE_LYASE"/>
    <property type="match status" value="1"/>
</dbReference>
<reference evidence="7" key="1">
    <citation type="submission" date="2024-05" db="EMBL/GenBank/DDBJ databases">
        <authorList>
            <person name="Kim S."/>
            <person name="Heo J."/>
            <person name="Choi H."/>
            <person name="Choi Y."/>
            <person name="Kwon S.-W."/>
            <person name="Kim Y."/>
        </authorList>
    </citation>
    <scope>NUCLEOTIDE SEQUENCE</scope>
    <source>
        <strain evidence="7">KACC 23698</strain>
    </source>
</reference>
<dbReference type="Pfam" id="PF13714">
    <property type="entry name" value="PEP_mutase"/>
    <property type="match status" value="1"/>
</dbReference>
<evidence type="ECO:0000256" key="6">
    <source>
        <dbReference type="ARBA" id="ARBA00073849"/>
    </source>
</evidence>
<dbReference type="SUPFAM" id="SSF51621">
    <property type="entry name" value="Phosphoenolpyruvate/pyruvate domain"/>
    <property type="match status" value="1"/>
</dbReference>
<sequence length="311" mass="32543">MTDDLRTDPAAAGTAPGLKRRIGGGGIVIAPGVYDALTASLAATAGFEALYLSGAAIAYTRLGRPDIGLVSMTEVAEALAHVCERVDTPVIVDADTGYGNALNVQRTVRLFERAGAAGVQIEDQTFPKRCGHLADKGVIPAGEMVGKIRAAVDARRSEATMIIARTDAVAVEGFDAAIERAGRYAEAGADMLFVEAPRTRDQLGAVAAALQGRAPLMANMVEGGQTPILSGPELEALGFALVIFPGAIVRALARAAQDFYGVLRRDGTTDAFRDRMFDFAAINAIVETDATLERGRRYEGDGPAPRRAGAL</sequence>
<proteinExistence type="inferred from homology"/>
<dbReference type="EMBL" id="CP157484">
    <property type="protein sequence ID" value="XBO40078.1"/>
    <property type="molecule type" value="Genomic_DNA"/>
</dbReference>
<protein>
    <recommendedName>
        <fullName evidence="6">2-methylisocitrate lyase</fullName>
        <ecNumber evidence="3">4.1.3.30</ecNumber>
    </recommendedName>
</protein>
<dbReference type="InterPro" id="IPR015813">
    <property type="entry name" value="Pyrv/PenolPyrv_kinase-like_dom"/>
</dbReference>
<comment type="subunit">
    <text evidence="4">Homotetramer; dimer of dimers.</text>
</comment>
<dbReference type="AlphaFoldDB" id="A0AAU7JI64"/>
<comment type="catalytic activity">
    <reaction evidence="1">
        <text>(2S,3R)-3-hydroxybutane-1,2,3-tricarboxylate = pyruvate + succinate</text>
        <dbReference type="Rhea" id="RHEA:16809"/>
        <dbReference type="ChEBI" id="CHEBI:15361"/>
        <dbReference type="ChEBI" id="CHEBI:30031"/>
        <dbReference type="ChEBI" id="CHEBI:57429"/>
        <dbReference type="EC" id="4.1.3.30"/>
    </reaction>
</comment>
<accession>A0AAU7JI64</accession>
<dbReference type="FunFam" id="3.20.20.60:FF:000009">
    <property type="entry name" value="2-methylisocitrate lyase"/>
    <property type="match status" value="1"/>
</dbReference>
<dbReference type="PANTHER" id="PTHR42905:SF5">
    <property type="entry name" value="CARBOXYVINYL-CARBOXYPHOSPHONATE PHOSPHORYLMUTASE, CHLOROPLASTIC"/>
    <property type="match status" value="1"/>
</dbReference>
<evidence type="ECO:0000256" key="3">
    <source>
        <dbReference type="ARBA" id="ARBA00012260"/>
    </source>
</evidence>
<dbReference type="Gene3D" id="3.20.20.60">
    <property type="entry name" value="Phosphoenolpyruvate-binding domains"/>
    <property type="match status" value="1"/>
</dbReference>
<dbReference type="InterPro" id="IPR040442">
    <property type="entry name" value="Pyrv_kinase-like_dom_sf"/>
</dbReference>
<dbReference type="GO" id="GO:0046421">
    <property type="term" value="F:methylisocitrate lyase activity"/>
    <property type="evidence" value="ECO:0007669"/>
    <property type="project" value="UniProtKB-EC"/>
</dbReference>
<evidence type="ECO:0000256" key="2">
    <source>
        <dbReference type="ARBA" id="ARBA00009282"/>
    </source>
</evidence>
<evidence type="ECO:0000256" key="4">
    <source>
        <dbReference type="ARBA" id="ARBA00044762"/>
    </source>
</evidence>
<dbReference type="PANTHER" id="PTHR42905">
    <property type="entry name" value="PHOSPHOENOLPYRUVATE CARBOXYLASE"/>
    <property type="match status" value="1"/>
</dbReference>
<comment type="similarity">
    <text evidence="2">Belongs to the isocitrate lyase/PEP mutase superfamily. Methylisocitrate lyase family.</text>
</comment>
<dbReference type="CDD" id="cd00377">
    <property type="entry name" value="ICL_PEPM"/>
    <property type="match status" value="1"/>
</dbReference>
<gene>
    <name evidence="7" type="ORF">ABEG18_04665</name>
</gene>
<dbReference type="EC" id="4.1.3.30" evidence="3"/>
<evidence type="ECO:0000256" key="5">
    <source>
        <dbReference type="ARBA" id="ARBA00057039"/>
    </source>
</evidence>
<dbReference type="RefSeq" id="WP_406856932.1">
    <property type="nucleotide sequence ID" value="NZ_CP157484.1"/>
</dbReference>
<evidence type="ECO:0000313" key="7">
    <source>
        <dbReference type="EMBL" id="XBO40078.1"/>
    </source>
</evidence>
<organism evidence="7">
    <name type="scientific">Alsobacter sp. KACC 23698</name>
    <dbReference type="NCBI Taxonomy" id="3149229"/>
    <lineage>
        <taxon>Bacteria</taxon>
        <taxon>Pseudomonadati</taxon>
        <taxon>Pseudomonadota</taxon>
        <taxon>Alphaproteobacteria</taxon>
        <taxon>Hyphomicrobiales</taxon>
        <taxon>Alsobacteraceae</taxon>
        <taxon>Alsobacter</taxon>
    </lineage>
</organism>
<dbReference type="InterPro" id="IPR039556">
    <property type="entry name" value="ICL/PEPM"/>
</dbReference>